<evidence type="ECO:0000256" key="1">
    <source>
        <dbReference type="SAM" id="Phobius"/>
    </source>
</evidence>
<protein>
    <submittedName>
        <fullName evidence="2">Sporulation integral membrane protein YlbJ</fullName>
    </submittedName>
</protein>
<feature type="transmembrane region" description="Helical" evidence="1">
    <location>
        <begin position="309"/>
        <end position="330"/>
    </location>
</feature>
<keyword evidence="1" id="KW-0812">Transmembrane</keyword>
<feature type="transmembrane region" description="Helical" evidence="1">
    <location>
        <begin position="143"/>
        <end position="161"/>
    </location>
</feature>
<evidence type="ECO:0000313" key="2">
    <source>
        <dbReference type="EMBL" id="GIP14504.1"/>
    </source>
</evidence>
<sequence length="386" mass="42794">MHKTILIAVTMLFLVLSVVLSPDVALQASLSGITIWWDLVFPGLLPFFILYEFMLAFGLIHGFNALLAPFITRFLKLPPDAGIPLLMSMSSGFPTGVEPAIKLLQDGRLSLQQTQRLLAYSHLPNPVFIIVIIGAGLFHLQHYGYIILLAIWLAAFAIMFVHAQLNSHDSATGKFQATNRPYFIEAMRLGQQLDGRSFGRVLGDSVYSSVQKLFIVGGFIIFASVIAAFIHPLINKLLPGLPFVEQALLEQHIGSIAIANWAIEQHHIIAALALIAACLSFTGVSGMLQVSYYSYSHGIRLAPFLRYRIVHAAASFVVLLIIWKPLSWIFGQLLGMPEETAFVQRTAHALADDQQLNLWLPSILLCSSAALLIALTHLWYMRRHKS</sequence>
<evidence type="ECO:0000313" key="3">
    <source>
        <dbReference type="Proteomes" id="UP000683139"/>
    </source>
</evidence>
<gene>
    <name evidence="2" type="ORF">J40TS1_01460</name>
</gene>
<keyword evidence="1" id="KW-0472">Membrane</keyword>
<dbReference type="EMBL" id="BOSE01000001">
    <property type="protein sequence ID" value="GIP14504.1"/>
    <property type="molecule type" value="Genomic_DNA"/>
</dbReference>
<feature type="transmembrane region" description="Helical" evidence="1">
    <location>
        <begin position="213"/>
        <end position="234"/>
    </location>
</feature>
<comment type="caution">
    <text evidence="2">The sequence shown here is derived from an EMBL/GenBank/DDBJ whole genome shotgun (WGS) entry which is preliminary data.</text>
</comment>
<dbReference type="Proteomes" id="UP000683139">
    <property type="component" value="Unassembled WGS sequence"/>
</dbReference>
<keyword evidence="3" id="KW-1185">Reference proteome</keyword>
<name>A0A919YLZ8_9BACL</name>
<feature type="transmembrane region" description="Helical" evidence="1">
    <location>
        <begin position="43"/>
        <end position="67"/>
    </location>
</feature>
<dbReference type="RefSeq" id="WP_213512728.1">
    <property type="nucleotide sequence ID" value="NZ_BOSE01000001.1"/>
</dbReference>
<reference evidence="2" key="1">
    <citation type="submission" date="2021-03" db="EMBL/GenBank/DDBJ databases">
        <title>Antimicrobial resistance genes in bacteria isolated from Japanese honey, and their potential for conferring macrolide and lincosamide resistance in the American foulbrood pathogen Paenibacillus larvae.</title>
        <authorList>
            <person name="Okamoto M."/>
            <person name="Kumagai M."/>
            <person name="Kanamori H."/>
            <person name="Takamatsu D."/>
        </authorList>
    </citation>
    <scope>NUCLEOTIDE SEQUENCE</scope>
    <source>
        <strain evidence="2">J40TS1</strain>
    </source>
</reference>
<feature type="transmembrane region" description="Helical" evidence="1">
    <location>
        <begin position="268"/>
        <end position="288"/>
    </location>
</feature>
<keyword evidence="1" id="KW-1133">Transmembrane helix</keyword>
<accession>A0A919YLZ8</accession>
<feature type="transmembrane region" description="Helical" evidence="1">
    <location>
        <begin position="117"/>
        <end position="137"/>
    </location>
</feature>
<organism evidence="2 3">
    <name type="scientific">Paenibacillus montaniterrae</name>
    <dbReference type="NCBI Taxonomy" id="429341"/>
    <lineage>
        <taxon>Bacteria</taxon>
        <taxon>Bacillati</taxon>
        <taxon>Bacillota</taxon>
        <taxon>Bacilli</taxon>
        <taxon>Bacillales</taxon>
        <taxon>Paenibacillaceae</taxon>
        <taxon>Paenibacillus</taxon>
    </lineage>
</organism>
<proteinExistence type="predicted"/>
<dbReference type="AlphaFoldDB" id="A0A919YLZ8"/>
<feature type="transmembrane region" description="Helical" evidence="1">
    <location>
        <begin position="358"/>
        <end position="380"/>
    </location>
</feature>